<sequence length="91" mass="10096">MKRAAMPQADQDALLARVGAWLREAGFERSGDDPVEATIRYDRTGRVRKIHARYPCGWRATLVIRADGTGTLSTAKKVLSLRVESRPGETL</sequence>
<accession>A0ABW3H487</accession>
<dbReference type="Proteomes" id="UP001596977">
    <property type="component" value="Unassembled WGS sequence"/>
</dbReference>
<proteinExistence type="predicted"/>
<evidence type="ECO:0000313" key="1">
    <source>
        <dbReference type="EMBL" id="MFD0946258.1"/>
    </source>
</evidence>
<reference evidence="2" key="1">
    <citation type="journal article" date="2019" name="Int. J. Syst. Evol. Microbiol.">
        <title>The Global Catalogue of Microorganisms (GCM) 10K type strain sequencing project: providing services to taxonomists for standard genome sequencing and annotation.</title>
        <authorList>
            <consortium name="The Broad Institute Genomics Platform"/>
            <consortium name="The Broad Institute Genome Sequencing Center for Infectious Disease"/>
            <person name="Wu L."/>
            <person name="Ma J."/>
        </authorList>
    </citation>
    <scope>NUCLEOTIDE SEQUENCE [LARGE SCALE GENOMIC DNA]</scope>
    <source>
        <strain evidence="2">CCUG 62982</strain>
    </source>
</reference>
<organism evidence="1 2">
    <name type="scientific">Sphingomonas canadensis</name>
    <dbReference type="NCBI Taxonomy" id="1219257"/>
    <lineage>
        <taxon>Bacteria</taxon>
        <taxon>Pseudomonadati</taxon>
        <taxon>Pseudomonadota</taxon>
        <taxon>Alphaproteobacteria</taxon>
        <taxon>Sphingomonadales</taxon>
        <taxon>Sphingomonadaceae</taxon>
        <taxon>Sphingomonas</taxon>
    </lineage>
</organism>
<comment type="caution">
    <text evidence="1">The sequence shown here is derived from an EMBL/GenBank/DDBJ whole genome shotgun (WGS) entry which is preliminary data.</text>
</comment>
<dbReference type="RefSeq" id="WP_264943631.1">
    <property type="nucleotide sequence ID" value="NZ_JAPDRA010000003.1"/>
</dbReference>
<evidence type="ECO:0000313" key="2">
    <source>
        <dbReference type="Proteomes" id="UP001596977"/>
    </source>
</evidence>
<gene>
    <name evidence="1" type="ORF">ACFQ1E_07920</name>
</gene>
<keyword evidence="2" id="KW-1185">Reference proteome</keyword>
<name>A0ABW3H487_9SPHN</name>
<protein>
    <submittedName>
        <fullName evidence="1">Uncharacterized protein</fullName>
    </submittedName>
</protein>
<dbReference type="EMBL" id="JBHTJG010000003">
    <property type="protein sequence ID" value="MFD0946258.1"/>
    <property type="molecule type" value="Genomic_DNA"/>
</dbReference>